<dbReference type="InterPro" id="IPR017938">
    <property type="entry name" value="Riboflavin_synthase-like_b-brl"/>
</dbReference>
<evidence type="ECO:0000259" key="10">
    <source>
        <dbReference type="PROSITE" id="PS51384"/>
    </source>
</evidence>
<evidence type="ECO:0000256" key="6">
    <source>
        <dbReference type="ARBA" id="ARBA00023002"/>
    </source>
</evidence>
<dbReference type="PROSITE" id="PS51384">
    <property type="entry name" value="FAD_FR"/>
    <property type="match status" value="1"/>
</dbReference>
<keyword evidence="6" id="KW-0560">Oxidoreductase</keyword>
<keyword evidence="7" id="KW-0408">Iron</keyword>
<keyword evidence="12" id="KW-1185">Reference proteome</keyword>
<sequence length="362" mass="38394">MTTTEAPAPIETPASAASPRSSRAVLVTVAAVVEETADARSLVFDIPADRRAEFGYRPGQFLTLRIPSDRTGSVARCYSLASSPFTGEPPKVTVKRTRDGYASNWLCDNVTAGDTIEVLPPSGVFTPADLDDDLLLFAAGSGITPVISILKSALAHGSGKVRLVYANRDEKSVIFAHELRELSAAHSDRLSVMHWLETVQGLPTAAQLAALTAAHRDHAVYMCGPKPFMDTVHDAAAHSGIPRERVHAETFTSLSGDPFTDVALPEADADAADAATVSVTLDGVAREFRWPRSATLVDVLLSKGVNVPFSCREGECGSCAATLTQGEVDMGNASVLDEQDIADGYILACQARPISENLGVEF</sequence>
<dbReference type="SUPFAM" id="SSF54292">
    <property type="entry name" value="2Fe-2S ferredoxin-like"/>
    <property type="match status" value="1"/>
</dbReference>
<dbReference type="Pfam" id="PF00970">
    <property type="entry name" value="FAD_binding_6"/>
    <property type="match status" value="1"/>
</dbReference>
<dbReference type="PANTHER" id="PTHR47354:SF8">
    <property type="entry name" value="1,2-PHENYLACETYL-COA EPOXIDASE, SUBUNIT E"/>
    <property type="match status" value="1"/>
</dbReference>
<keyword evidence="2" id="KW-0285">Flavoprotein</keyword>
<proteinExistence type="predicted"/>
<dbReference type="SUPFAM" id="SSF52343">
    <property type="entry name" value="Ferredoxin reductase-like, C-terminal NADP-linked domain"/>
    <property type="match status" value="1"/>
</dbReference>
<dbReference type="PROSITE" id="PS51085">
    <property type="entry name" value="2FE2S_FER_2"/>
    <property type="match status" value="1"/>
</dbReference>
<evidence type="ECO:0000256" key="7">
    <source>
        <dbReference type="ARBA" id="ARBA00023004"/>
    </source>
</evidence>
<dbReference type="InterPro" id="IPR006058">
    <property type="entry name" value="2Fe2S_fd_BS"/>
</dbReference>
<dbReference type="PRINTS" id="PR00371">
    <property type="entry name" value="FPNCR"/>
</dbReference>
<dbReference type="PANTHER" id="PTHR47354">
    <property type="entry name" value="NADH OXIDOREDUCTASE HCR"/>
    <property type="match status" value="1"/>
</dbReference>
<dbReference type="InterPro" id="IPR001041">
    <property type="entry name" value="2Fe-2S_ferredoxin-type"/>
</dbReference>
<feature type="domain" description="FAD-binding FR-type" evidence="10">
    <location>
        <begin position="22"/>
        <end position="128"/>
    </location>
</feature>
<evidence type="ECO:0000259" key="9">
    <source>
        <dbReference type="PROSITE" id="PS51085"/>
    </source>
</evidence>
<feature type="domain" description="2Fe-2S ferredoxin-type" evidence="9">
    <location>
        <begin position="275"/>
        <end position="362"/>
    </location>
</feature>
<keyword evidence="4" id="KW-0479">Metal-binding</keyword>
<evidence type="ECO:0000313" key="12">
    <source>
        <dbReference type="Proteomes" id="UP000707731"/>
    </source>
</evidence>
<gene>
    <name evidence="11" type="ORF">IU449_10675</name>
</gene>
<dbReference type="Pfam" id="PF00175">
    <property type="entry name" value="NAD_binding_1"/>
    <property type="match status" value="1"/>
</dbReference>
<evidence type="ECO:0000313" key="11">
    <source>
        <dbReference type="EMBL" id="MBF6355002.1"/>
    </source>
</evidence>
<comment type="caution">
    <text evidence="11">The sequence shown here is derived from an EMBL/GenBank/DDBJ whole genome shotgun (WGS) entry which is preliminary data.</text>
</comment>
<reference evidence="11 12" key="1">
    <citation type="submission" date="2020-10" db="EMBL/GenBank/DDBJ databases">
        <title>Identification of Nocardia species via Next-generation sequencing and recognition of intraspecies genetic diversity.</title>
        <authorList>
            <person name="Li P."/>
            <person name="Li P."/>
            <person name="Lu B."/>
        </authorList>
    </citation>
    <scope>NUCLEOTIDE SEQUENCE [LARGE SCALE GENOMIC DNA]</scope>
    <source>
        <strain evidence="11 12">BJ06-0143</strain>
    </source>
</reference>
<dbReference type="CDD" id="cd06214">
    <property type="entry name" value="PA_degradation_oxidoreductase_like"/>
    <property type="match status" value="1"/>
</dbReference>
<evidence type="ECO:0000256" key="5">
    <source>
        <dbReference type="ARBA" id="ARBA00022827"/>
    </source>
</evidence>
<dbReference type="Gene3D" id="2.40.30.10">
    <property type="entry name" value="Translation factors"/>
    <property type="match status" value="1"/>
</dbReference>
<dbReference type="RefSeq" id="WP_195002478.1">
    <property type="nucleotide sequence ID" value="NZ_JADLQN010000001.1"/>
</dbReference>
<keyword evidence="8" id="KW-0411">Iron-sulfur</keyword>
<dbReference type="InterPro" id="IPR050415">
    <property type="entry name" value="MRET"/>
</dbReference>
<dbReference type="Proteomes" id="UP000707731">
    <property type="component" value="Unassembled WGS sequence"/>
</dbReference>
<evidence type="ECO:0000256" key="1">
    <source>
        <dbReference type="ARBA" id="ARBA00001974"/>
    </source>
</evidence>
<evidence type="ECO:0000256" key="3">
    <source>
        <dbReference type="ARBA" id="ARBA00022714"/>
    </source>
</evidence>
<dbReference type="InterPro" id="IPR036010">
    <property type="entry name" value="2Fe-2S_ferredoxin-like_sf"/>
</dbReference>
<dbReference type="InterPro" id="IPR039261">
    <property type="entry name" value="FNR_nucleotide-bd"/>
</dbReference>
<accession>A0ABS0D957</accession>
<dbReference type="Gene3D" id="3.40.50.80">
    <property type="entry name" value="Nucleotide-binding domain of ferredoxin-NADP reductase (FNR) module"/>
    <property type="match status" value="1"/>
</dbReference>
<evidence type="ECO:0000256" key="8">
    <source>
        <dbReference type="ARBA" id="ARBA00023014"/>
    </source>
</evidence>
<comment type="cofactor">
    <cofactor evidence="1">
        <name>FAD</name>
        <dbReference type="ChEBI" id="CHEBI:57692"/>
    </cofactor>
</comment>
<dbReference type="EMBL" id="JADLQN010000001">
    <property type="protein sequence ID" value="MBF6355002.1"/>
    <property type="molecule type" value="Genomic_DNA"/>
</dbReference>
<dbReference type="SUPFAM" id="SSF63380">
    <property type="entry name" value="Riboflavin synthase domain-like"/>
    <property type="match status" value="1"/>
</dbReference>
<dbReference type="CDD" id="cd00207">
    <property type="entry name" value="fer2"/>
    <property type="match status" value="1"/>
</dbReference>
<dbReference type="InterPro" id="IPR001709">
    <property type="entry name" value="Flavoprot_Pyr_Nucl_cyt_Rdtase"/>
</dbReference>
<protein>
    <submittedName>
        <fullName evidence="11">Ferredoxin--NADP reductase</fullName>
    </submittedName>
</protein>
<dbReference type="InterPro" id="IPR017927">
    <property type="entry name" value="FAD-bd_FR_type"/>
</dbReference>
<keyword evidence="3" id="KW-0001">2Fe-2S</keyword>
<name>A0ABS0D957_9NOCA</name>
<dbReference type="PRINTS" id="PR00410">
    <property type="entry name" value="PHEHYDRXLASE"/>
</dbReference>
<organism evidence="11 12">
    <name type="scientific">Nocardia higoensis</name>
    <dbReference type="NCBI Taxonomy" id="228599"/>
    <lineage>
        <taxon>Bacteria</taxon>
        <taxon>Bacillati</taxon>
        <taxon>Actinomycetota</taxon>
        <taxon>Actinomycetes</taxon>
        <taxon>Mycobacteriales</taxon>
        <taxon>Nocardiaceae</taxon>
        <taxon>Nocardia</taxon>
    </lineage>
</organism>
<dbReference type="InterPro" id="IPR012675">
    <property type="entry name" value="Beta-grasp_dom_sf"/>
</dbReference>
<evidence type="ECO:0000256" key="4">
    <source>
        <dbReference type="ARBA" id="ARBA00022723"/>
    </source>
</evidence>
<dbReference type="InterPro" id="IPR008333">
    <property type="entry name" value="Cbr1-like_FAD-bd_dom"/>
</dbReference>
<dbReference type="Gene3D" id="3.10.20.30">
    <property type="match status" value="1"/>
</dbReference>
<keyword evidence="5" id="KW-0274">FAD</keyword>
<dbReference type="InterPro" id="IPR001433">
    <property type="entry name" value="OxRdtase_FAD/NAD-bd"/>
</dbReference>
<evidence type="ECO:0000256" key="2">
    <source>
        <dbReference type="ARBA" id="ARBA00022630"/>
    </source>
</evidence>
<dbReference type="Pfam" id="PF00111">
    <property type="entry name" value="Fer2"/>
    <property type="match status" value="1"/>
</dbReference>
<dbReference type="PROSITE" id="PS00197">
    <property type="entry name" value="2FE2S_FER_1"/>
    <property type="match status" value="1"/>
</dbReference>